<dbReference type="InterPro" id="IPR036875">
    <property type="entry name" value="Znf_CCHC_sf"/>
</dbReference>
<dbReference type="SUPFAM" id="SSF57756">
    <property type="entry name" value="Retrovirus zinc finger-like domains"/>
    <property type="match status" value="1"/>
</dbReference>
<dbReference type="AlphaFoldDB" id="A0A2P5CZ95"/>
<name>A0A2P5CZ95_PARAD</name>
<evidence type="ECO:0000313" key="2">
    <source>
        <dbReference type="EMBL" id="PON66372.1"/>
    </source>
</evidence>
<protein>
    <submittedName>
        <fullName evidence="2">Zinc finger, CCHC-type</fullName>
    </submittedName>
</protein>
<feature type="region of interest" description="Disordered" evidence="1">
    <location>
        <begin position="1"/>
        <end position="33"/>
    </location>
</feature>
<evidence type="ECO:0000256" key="1">
    <source>
        <dbReference type="SAM" id="MobiDB-lite"/>
    </source>
</evidence>
<dbReference type="OrthoDB" id="1751154at2759"/>
<evidence type="ECO:0000313" key="3">
    <source>
        <dbReference type="Proteomes" id="UP000237105"/>
    </source>
</evidence>
<dbReference type="EMBL" id="JXTB01000080">
    <property type="protein sequence ID" value="PON66372.1"/>
    <property type="molecule type" value="Genomic_DNA"/>
</dbReference>
<reference evidence="3" key="1">
    <citation type="submission" date="2016-06" db="EMBL/GenBank/DDBJ databases">
        <title>Parallel loss of symbiosis genes in relatives of nitrogen-fixing non-legume Parasponia.</title>
        <authorList>
            <person name="Van Velzen R."/>
            <person name="Holmer R."/>
            <person name="Bu F."/>
            <person name="Rutten L."/>
            <person name="Van Zeijl A."/>
            <person name="Liu W."/>
            <person name="Santuari L."/>
            <person name="Cao Q."/>
            <person name="Sharma T."/>
            <person name="Shen D."/>
            <person name="Roswanjaya Y."/>
            <person name="Wardhani T."/>
            <person name="Kalhor M.S."/>
            <person name="Jansen J."/>
            <person name="Van den Hoogen J."/>
            <person name="Gungor B."/>
            <person name="Hartog M."/>
            <person name="Hontelez J."/>
            <person name="Verver J."/>
            <person name="Yang W.-C."/>
            <person name="Schijlen E."/>
            <person name="Repin R."/>
            <person name="Schilthuizen M."/>
            <person name="Schranz E."/>
            <person name="Heidstra R."/>
            <person name="Miyata K."/>
            <person name="Fedorova E."/>
            <person name="Kohlen W."/>
            <person name="Bisseling T."/>
            <person name="Smit S."/>
            <person name="Geurts R."/>
        </authorList>
    </citation>
    <scope>NUCLEOTIDE SEQUENCE [LARGE SCALE GENOMIC DNA]</scope>
    <source>
        <strain evidence="3">cv. WU1-14</strain>
    </source>
</reference>
<dbReference type="GO" id="GO:0008270">
    <property type="term" value="F:zinc ion binding"/>
    <property type="evidence" value="ECO:0007669"/>
    <property type="project" value="InterPro"/>
</dbReference>
<proteinExistence type="predicted"/>
<gene>
    <name evidence="2" type="ORF">PanWU01x14_110270</name>
</gene>
<dbReference type="GO" id="GO:0003676">
    <property type="term" value="F:nucleic acid binding"/>
    <property type="evidence" value="ECO:0007669"/>
    <property type="project" value="InterPro"/>
</dbReference>
<comment type="caution">
    <text evidence="2">The sequence shown here is derived from an EMBL/GenBank/DDBJ whole genome shotgun (WGS) entry which is preliminary data.</text>
</comment>
<accession>A0A2P5CZ95</accession>
<keyword evidence="3" id="KW-1185">Reference proteome</keyword>
<dbReference type="Proteomes" id="UP000237105">
    <property type="component" value="Unassembled WGS sequence"/>
</dbReference>
<sequence length="102" mass="12275">MKETNEDEGEKKKKKGIALKATTQESNEEEEEFEDSELEDIFLLTKKYKKYLNFNENTKVNDYRENKVKDDPITCFEYKKSRHMKNECPLRRKMKKKTVKAT</sequence>
<organism evidence="2 3">
    <name type="scientific">Parasponia andersonii</name>
    <name type="common">Sponia andersonii</name>
    <dbReference type="NCBI Taxonomy" id="3476"/>
    <lineage>
        <taxon>Eukaryota</taxon>
        <taxon>Viridiplantae</taxon>
        <taxon>Streptophyta</taxon>
        <taxon>Embryophyta</taxon>
        <taxon>Tracheophyta</taxon>
        <taxon>Spermatophyta</taxon>
        <taxon>Magnoliopsida</taxon>
        <taxon>eudicotyledons</taxon>
        <taxon>Gunneridae</taxon>
        <taxon>Pentapetalae</taxon>
        <taxon>rosids</taxon>
        <taxon>fabids</taxon>
        <taxon>Rosales</taxon>
        <taxon>Cannabaceae</taxon>
        <taxon>Parasponia</taxon>
    </lineage>
</organism>